<evidence type="ECO:0000256" key="1">
    <source>
        <dbReference type="SAM" id="MobiDB-lite"/>
    </source>
</evidence>
<dbReference type="PANTHER" id="PTHR30332:SF17">
    <property type="entry name" value="TYPE IV PILIATION SYSTEM PROTEIN DR_0774-RELATED"/>
    <property type="match status" value="1"/>
</dbReference>
<dbReference type="Proteomes" id="UP000244930">
    <property type="component" value="Chromosome"/>
</dbReference>
<keyword evidence="5" id="KW-1185">Reference proteome</keyword>
<name>A0A2U8GQB9_9RHOO</name>
<dbReference type="GO" id="GO:0015627">
    <property type="term" value="C:type II protein secretion system complex"/>
    <property type="evidence" value="ECO:0007669"/>
    <property type="project" value="TreeGrafter"/>
</dbReference>
<evidence type="ECO:0000313" key="5">
    <source>
        <dbReference type="Proteomes" id="UP000244930"/>
    </source>
</evidence>
<dbReference type="Gene3D" id="3.55.50.30">
    <property type="match status" value="1"/>
</dbReference>
<feature type="compositionally biased region" description="Low complexity" evidence="1">
    <location>
        <begin position="60"/>
        <end position="72"/>
    </location>
</feature>
<dbReference type="InterPro" id="IPR004846">
    <property type="entry name" value="T2SS/T3SS_dom"/>
</dbReference>
<feature type="domain" description="Type II/III secretion system secretin-like" evidence="2">
    <location>
        <begin position="352"/>
        <end position="529"/>
    </location>
</feature>
<reference evidence="4 5" key="1">
    <citation type="submission" date="2017-06" db="EMBL/GenBank/DDBJ databases">
        <title>Azoarcus.</title>
        <authorList>
            <person name="Woo J.-H."/>
            <person name="Kim H.-S."/>
        </authorList>
    </citation>
    <scope>NUCLEOTIDE SEQUENCE [LARGE SCALE GENOMIC DNA]</scope>
    <source>
        <strain evidence="4 5">TSPY31</strain>
    </source>
</reference>
<dbReference type="Pfam" id="PF00263">
    <property type="entry name" value="Secretin"/>
    <property type="match status" value="1"/>
</dbReference>
<sequence length="577" mass="63281">MYYAKRIIKFIMHTHKFIPAIICASVLGCAQPLPRAPANAHLNANEVGMSAEAAPTQSKPAPTATAHAPEAPAPTYSVSVNRVSVVELLNAIARDARLDIDVHPGITGVVTLNAFNQPLRQLLTRISRQADIRFELAGSYLAVMPDTPYLRTYQVDYVNLSRSMNGSVATSTQIATSSSALDGKRSASGNTSLTQIETLSANRFWESLETNIRTILREHTRFILRRRCEDRRQDSSDRDGGQSAPCSEPEQAEFVMVNRETGVLMVRANSTQHERVIEFLERVQTAARRQVIIEATIVEVALSDGYKQGIDWTRLGTRSGNIQPRGSGADSSTLSPTLSYLSDKLDIRLELLESFGTVKVLSSPRLSVLNNQTAMLKVVEEVVYFLVDASTTAYGDSDREKVTATTTPQSVSVGMVMALTPQISANGEIILNVRPTISSISGFRDDPNPSLGSIPNRVPQIRTREIESVLRLASGEIAVLGGLMEDKLDYDTGRIPLLGAIPFLGEFFTRRENSAQRTELVIFLRPVLIEHPAIDAGYAGYRESLPAPDFFRTPPEQAHVFGSLAPDNAYDPGTRQR</sequence>
<feature type="region of interest" description="Disordered" evidence="1">
    <location>
        <begin position="230"/>
        <end position="251"/>
    </location>
</feature>
<dbReference type="PRINTS" id="PR00811">
    <property type="entry name" value="BCTERIALGSPD"/>
</dbReference>
<dbReference type="Pfam" id="PF07655">
    <property type="entry name" value="Secretin_N_2"/>
    <property type="match status" value="1"/>
</dbReference>
<dbReference type="InterPro" id="IPR001775">
    <property type="entry name" value="GspD/PilQ"/>
</dbReference>
<dbReference type="InterPro" id="IPR050810">
    <property type="entry name" value="Bact_Secretion_Sys_Channel"/>
</dbReference>
<gene>
    <name evidence="4" type="ORF">CEW83_10890</name>
</gene>
<dbReference type="KEGG" id="acom:CEW83_10890"/>
<feature type="region of interest" description="Disordered" evidence="1">
    <location>
        <begin position="49"/>
        <end position="72"/>
    </location>
</feature>
<feature type="compositionally biased region" description="Basic and acidic residues" evidence="1">
    <location>
        <begin position="230"/>
        <end position="240"/>
    </location>
</feature>
<dbReference type="InterPro" id="IPR011514">
    <property type="entry name" value="Secretin_N_2"/>
</dbReference>
<accession>A0A2U8GQB9</accession>
<dbReference type="GO" id="GO:0019867">
    <property type="term" value="C:outer membrane"/>
    <property type="evidence" value="ECO:0007669"/>
    <property type="project" value="InterPro"/>
</dbReference>
<proteinExistence type="predicted"/>
<evidence type="ECO:0000313" key="4">
    <source>
        <dbReference type="EMBL" id="AWI75658.1"/>
    </source>
</evidence>
<dbReference type="EMBL" id="CP022187">
    <property type="protein sequence ID" value="AWI75658.1"/>
    <property type="molecule type" value="Genomic_DNA"/>
</dbReference>
<organism evidence="4 5">
    <name type="scientific">Parazoarcus communis</name>
    <dbReference type="NCBI Taxonomy" id="41977"/>
    <lineage>
        <taxon>Bacteria</taxon>
        <taxon>Pseudomonadati</taxon>
        <taxon>Pseudomonadota</taxon>
        <taxon>Betaproteobacteria</taxon>
        <taxon>Rhodocyclales</taxon>
        <taxon>Zoogloeaceae</taxon>
        <taxon>Parazoarcus</taxon>
    </lineage>
</organism>
<dbReference type="PROSITE" id="PS51257">
    <property type="entry name" value="PROKAR_LIPOPROTEIN"/>
    <property type="match status" value="1"/>
</dbReference>
<dbReference type="PANTHER" id="PTHR30332">
    <property type="entry name" value="PROBABLE GENERAL SECRETION PATHWAY PROTEIN D"/>
    <property type="match status" value="1"/>
</dbReference>
<dbReference type="AlphaFoldDB" id="A0A2U8GQB9"/>
<evidence type="ECO:0000259" key="2">
    <source>
        <dbReference type="Pfam" id="PF00263"/>
    </source>
</evidence>
<dbReference type="GO" id="GO:0009306">
    <property type="term" value="P:protein secretion"/>
    <property type="evidence" value="ECO:0007669"/>
    <property type="project" value="InterPro"/>
</dbReference>
<protein>
    <submittedName>
        <fullName evidence="4">General secretion pathway protein GspD</fullName>
    </submittedName>
</protein>
<dbReference type="GO" id="GO:0009297">
    <property type="term" value="P:pilus assembly"/>
    <property type="evidence" value="ECO:0007669"/>
    <property type="project" value="InterPro"/>
</dbReference>
<feature type="domain" description="Secretin N-terminal" evidence="3">
    <location>
        <begin position="151"/>
        <end position="218"/>
    </location>
</feature>
<evidence type="ECO:0000259" key="3">
    <source>
        <dbReference type="Pfam" id="PF07655"/>
    </source>
</evidence>